<dbReference type="PANTHER" id="PTHR14002:SF49">
    <property type="entry name" value="PANCREATIC SECRETORY GRANULE MEMBRANE MAJOR GLYCOPROTEIN GP2-LIKE"/>
    <property type="match status" value="1"/>
</dbReference>
<comment type="caution">
    <text evidence="5">The sequence shown here is derived from an EMBL/GenBank/DDBJ whole genome shotgun (WGS) entry which is preliminary data.</text>
</comment>
<protein>
    <recommendedName>
        <fullName evidence="4">ZP domain-containing protein</fullName>
    </recommendedName>
</protein>
<gene>
    <name evidence="5" type="ORF">GDO81_006094</name>
</gene>
<dbReference type="Pfam" id="PF00100">
    <property type="entry name" value="Zona_pellucida"/>
    <property type="match status" value="1"/>
</dbReference>
<accession>A0AAV7CVL5</accession>
<feature type="chain" id="PRO_5043395147" description="ZP domain-containing protein" evidence="3">
    <location>
        <begin position="19"/>
        <end position="423"/>
    </location>
</feature>
<dbReference type="InterPro" id="IPR055355">
    <property type="entry name" value="ZP-C"/>
</dbReference>
<proteinExistence type="predicted"/>
<dbReference type="Proteomes" id="UP000824782">
    <property type="component" value="Unassembled WGS sequence"/>
</dbReference>
<dbReference type="Gene3D" id="2.60.40.4100">
    <property type="entry name" value="Zona pellucida, ZP-C domain"/>
    <property type="match status" value="1"/>
</dbReference>
<evidence type="ECO:0000313" key="6">
    <source>
        <dbReference type="Proteomes" id="UP000824782"/>
    </source>
</evidence>
<sequence>MRLLYVVVLIAGLKYAESACYNGTTVACNTCGGSCETGGCYCLTDPLQECVPTEAGNCASESNSCCPSGYFYDKNNTCCTDTPICNPSCSADEICANGTQCVCKQLLKGKAIKDLIPSVQCHADAMVVSLHRCLLTYLKYDYSTLRLDGNSVTCNTTYPTDDNGTKVDNIEAKLTSGWCGNIITNDSEKIYITNTIHINILPSLLITVNPLSFNFTCAYNRTMQLNLNYSLHPVIGTASLPGINGTGLFDLTMAAYWDAQYANAIQETETVTVGSDFFLGLFVRNVDGNLLALRVENCVASPTSNRDSSSVSLVKAGCSAGGDINTAVEENGVSLEARIRVSAFKFQSTDYVYIFCDVRLCDRSTNCTTCDSSTKGRSASDTRAVMLQLPYDGYDYSSSVTHSALPWTVLCSALIGFLSVKMY</sequence>
<name>A0AAV7CVL5_ENGPU</name>
<reference evidence="5" key="1">
    <citation type="thesis" date="2020" institute="ProQuest LLC" country="789 East Eisenhower Parkway, Ann Arbor, MI, USA">
        <title>Comparative Genomics and Chromosome Evolution.</title>
        <authorList>
            <person name="Mudd A.B."/>
        </authorList>
    </citation>
    <scope>NUCLEOTIDE SEQUENCE</scope>
    <source>
        <strain evidence="5">237g6f4</strain>
        <tissue evidence="5">Blood</tissue>
    </source>
</reference>
<evidence type="ECO:0000256" key="1">
    <source>
        <dbReference type="ARBA" id="ARBA00022729"/>
    </source>
</evidence>
<dbReference type="PROSITE" id="PS51034">
    <property type="entry name" value="ZP_2"/>
    <property type="match status" value="1"/>
</dbReference>
<evidence type="ECO:0000256" key="2">
    <source>
        <dbReference type="ARBA" id="ARBA00023157"/>
    </source>
</evidence>
<dbReference type="SMART" id="SM00241">
    <property type="entry name" value="ZP"/>
    <property type="match status" value="1"/>
</dbReference>
<dbReference type="PROSITE" id="PS51257">
    <property type="entry name" value="PROKAR_LIPOPROTEIN"/>
    <property type="match status" value="1"/>
</dbReference>
<evidence type="ECO:0000259" key="4">
    <source>
        <dbReference type="PROSITE" id="PS51034"/>
    </source>
</evidence>
<keyword evidence="1 3" id="KW-0732">Signal</keyword>
<evidence type="ECO:0000313" key="5">
    <source>
        <dbReference type="EMBL" id="KAG8588764.1"/>
    </source>
</evidence>
<dbReference type="EMBL" id="WNYA01000002">
    <property type="protein sequence ID" value="KAG8588764.1"/>
    <property type="molecule type" value="Genomic_DNA"/>
</dbReference>
<feature type="signal peptide" evidence="3">
    <location>
        <begin position="1"/>
        <end position="18"/>
    </location>
</feature>
<dbReference type="AlphaFoldDB" id="A0AAV7CVL5"/>
<dbReference type="InterPro" id="IPR001507">
    <property type="entry name" value="ZP_dom"/>
</dbReference>
<organism evidence="5 6">
    <name type="scientific">Engystomops pustulosus</name>
    <name type="common">Tungara frog</name>
    <name type="synonym">Physalaemus pustulosus</name>
    <dbReference type="NCBI Taxonomy" id="76066"/>
    <lineage>
        <taxon>Eukaryota</taxon>
        <taxon>Metazoa</taxon>
        <taxon>Chordata</taxon>
        <taxon>Craniata</taxon>
        <taxon>Vertebrata</taxon>
        <taxon>Euteleostomi</taxon>
        <taxon>Amphibia</taxon>
        <taxon>Batrachia</taxon>
        <taxon>Anura</taxon>
        <taxon>Neobatrachia</taxon>
        <taxon>Hyloidea</taxon>
        <taxon>Leptodactylidae</taxon>
        <taxon>Leiuperinae</taxon>
        <taxon>Engystomops</taxon>
    </lineage>
</organism>
<dbReference type="PANTHER" id="PTHR14002">
    <property type="entry name" value="ENDOGLIN/TGF-BETA RECEPTOR TYPE III"/>
    <property type="match status" value="1"/>
</dbReference>
<feature type="domain" description="ZP" evidence="4">
    <location>
        <begin position="120"/>
        <end position="377"/>
    </location>
</feature>
<dbReference type="Gene3D" id="2.60.40.3210">
    <property type="entry name" value="Zona pellucida, ZP-N domain"/>
    <property type="match status" value="1"/>
</dbReference>
<evidence type="ECO:0000256" key="3">
    <source>
        <dbReference type="SAM" id="SignalP"/>
    </source>
</evidence>
<keyword evidence="2" id="KW-1015">Disulfide bond</keyword>
<dbReference type="InterPro" id="IPR042235">
    <property type="entry name" value="ZP-C_dom"/>
</dbReference>
<keyword evidence="6" id="KW-1185">Reference proteome</keyword>